<evidence type="ECO:0000256" key="5">
    <source>
        <dbReference type="SAM" id="Phobius"/>
    </source>
</evidence>
<evidence type="ECO:0000313" key="8">
    <source>
        <dbReference type="Proteomes" id="UP000463871"/>
    </source>
</evidence>
<feature type="transmembrane region" description="Helical" evidence="5">
    <location>
        <begin position="228"/>
        <end position="247"/>
    </location>
</feature>
<evidence type="ECO:0000256" key="1">
    <source>
        <dbReference type="ARBA" id="ARBA00004141"/>
    </source>
</evidence>
<feature type="transmembrane region" description="Helical" evidence="5">
    <location>
        <begin position="16"/>
        <end position="36"/>
    </location>
</feature>
<keyword evidence="2 5" id="KW-0812">Transmembrane</keyword>
<sequence>MLFIFNVVKPSGSGELSYLILAMQVLIGCSVAMGYFFHGKGKVRLVYFSVLLILAYTVLSLAGRTAIFTMFFMFLIVSFFKSFKTVVYIISLSIFIFVMIGNVIISFLYDHIFDSYFIYKMESLAVVGGADPRFETYKKSLELILDNPFGLGLNNYIKYLGFYPHNILLEIALNVGFIGVLIFICYIFFVVVYTFINRHAQIANNCLLPLFYAFLTLLISWMTSNDLASSYGLFIFLSLLVLVIVNIERQHNSIDM</sequence>
<dbReference type="InterPro" id="IPR007016">
    <property type="entry name" value="O-antigen_ligase-rel_domated"/>
</dbReference>
<dbReference type="Pfam" id="PF04932">
    <property type="entry name" value="Wzy_C"/>
    <property type="match status" value="1"/>
</dbReference>
<proteinExistence type="predicted"/>
<organism evidence="7 8">
    <name type="scientific">Aeromonas media</name>
    <dbReference type="NCBI Taxonomy" id="651"/>
    <lineage>
        <taxon>Bacteria</taxon>
        <taxon>Pseudomonadati</taxon>
        <taxon>Pseudomonadota</taxon>
        <taxon>Gammaproteobacteria</taxon>
        <taxon>Aeromonadales</taxon>
        <taxon>Aeromonadaceae</taxon>
        <taxon>Aeromonas</taxon>
    </lineage>
</organism>
<dbReference type="Proteomes" id="UP000463871">
    <property type="component" value="Chromosome"/>
</dbReference>
<dbReference type="InterPro" id="IPR051533">
    <property type="entry name" value="WaaL-like"/>
</dbReference>
<evidence type="ECO:0000256" key="2">
    <source>
        <dbReference type="ARBA" id="ARBA00022692"/>
    </source>
</evidence>
<protein>
    <recommendedName>
        <fullName evidence="6">O-antigen ligase-related domain-containing protein</fullName>
    </recommendedName>
</protein>
<feature type="transmembrane region" description="Helical" evidence="5">
    <location>
        <begin position="202"/>
        <end position="222"/>
    </location>
</feature>
<dbReference type="RefSeq" id="WP_161506982.1">
    <property type="nucleotide sequence ID" value="NZ_CAWPID010000001.1"/>
</dbReference>
<feature type="transmembrane region" description="Helical" evidence="5">
    <location>
        <begin position="43"/>
        <end position="59"/>
    </location>
</feature>
<dbReference type="EMBL" id="CP047962">
    <property type="protein sequence ID" value="QHQ50763.1"/>
    <property type="molecule type" value="Genomic_DNA"/>
</dbReference>
<evidence type="ECO:0000259" key="6">
    <source>
        <dbReference type="Pfam" id="PF04932"/>
    </source>
</evidence>
<dbReference type="AlphaFoldDB" id="A0AAE6VNQ9"/>
<keyword evidence="3 5" id="KW-1133">Transmembrane helix</keyword>
<feature type="transmembrane region" description="Helical" evidence="5">
    <location>
        <begin position="65"/>
        <end position="80"/>
    </location>
</feature>
<accession>A0AAE6VNQ9</accession>
<comment type="subcellular location">
    <subcellularLocation>
        <location evidence="1">Membrane</location>
        <topology evidence="1">Multi-pass membrane protein</topology>
    </subcellularLocation>
</comment>
<feature type="transmembrane region" description="Helical" evidence="5">
    <location>
        <begin position="171"/>
        <end position="195"/>
    </location>
</feature>
<dbReference type="GO" id="GO:0016020">
    <property type="term" value="C:membrane"/>
    <property type="evidence" value="ECO:0007669"/>
    <property type="project" value="UniProtKB-SubCell"/>
</dbReference>
<reference evidence="7 8" key="1">
    <citation type="submission" date="2020-01" db="EMBL/GenBank/DDBJ databases">
        <title>Complete genome of Aeromonas media MC64.</title>
        <authorList>
            <person name="Cao G."/>
            <person name="Fu J."/>
            <person name="Zhong C."/>
        </authorList>
    </citation>
    <scope>NUCLEOTIDE SEQUENCE [LARGE SCALE GENOMIC DNA]</scope>
    <source>
        <strain evidence="7 8">MC64</strain>
    </source>
</reference>
<feature type="transmembrane region" description="Helical" evidence="5">
    <location>
        <begin position="87"/>
        <end position="109"/>
    </location>
</feature>
<evidence type="ECO:0000256" key="4">
    <source>
        <dbReference type="ARBA" id="ARBA00023136"/>
    </source>
</evidence>
<keyword evidence="4 5" id="KW-0472">Membrane</keyword>
<dbReference type="PANTHER" id="PTHR37422:SF17">
    <property type="entry name" value="O-ANTIGEN LIGASE"/>
    <property type="match status" value="1"/>
</dbReference>
<name>A0AAE6VNQ9_AERME</name>
<evidence type="ECO:0000256" key="3">
    <source>
        <dbReference type="ARBA" id="ARBA00022989"/>
    </source>
</evidence>
<feature type="domain" description="O-antigen ligase-related" evidence="6">
    <location>
        <begin position="50"/>
        <end position="184"/>
    </location>
</feature>
<evidence type="ECO:0000313" key="7">
    <source>
        <dbReference type="EMBL" id="QHQ50763.1"/>
    </source>
</evidence>
<dbReference type="PANTHER" id="PTHR37422">
    <property type="entry name" value="TEICHURONIC ACID BIOSYNTHESIS PROTEIN TUAE"/>
    <property type="match status" value="1"/>
</dbReference>
<gene>
    <name evidence="7" type="ORF">GWI30_07455</name>
</gene>